<dbReference type="AlphaFoldDB" id="A0A939C2Q8"/>
<dbReference type="InterPro" id="IPR037205">
    <property type="entry name" value="ChaB_sf"/>
</dbReference>
<accession>A0A939C2Q8</accession>
<name>A0A939C2Q8_9ACTN</name>
<dbReference type="RefSeq" id="WP_205261319.1">
    <property type="nucleotide sequence ID" value="NZ_JAERWK010000017.1"/>
</dbReference>
<dbReference type="EMBL" id="JAERWK010000017">
    <property type="protein sequence ID" value="MBM9468357.1"/>
    <property type="molecule type" value="Genomic_DNA"/>
</dbReference>
<gene>
    <name evidence="2" type="ORF">JL106_13825</name>
</gene>
<dbReference type="Proteomes" id="UP000663792">
    <property type="component" value="Unassembled WGS sequence"/>
</dbReference>
<organism evidence="2 3">
    <name type="scientific">Nakamurella leprariae</name>
    <dbReference type="NCBI Taxonomy" id="2803911"/>
    <lineage>
        <taxon>Bacteria</taxon>
        <taxon>Bacillati</taxon>
        <taxon>Actinomycetota</taxon>
        <taxon>Actinomycetes</taxon>
        <taxon>Nakamurellales</taxon>
        <taxon>Nakamurellaceae</taxon>
        <taxon>Nakamurella</taxon>
    </lineage>
</organism>
<keyword evidence="3" id="KW-1185">Reference proteome</keyword>
<comment type="caution">
    <text evidence="2">The sequence shown here is derived from an EMBL/GenBank/DDBJ whole genome shotgun (WGS) entry which is preliminary data.</text>
</comment>
<feature type="region of interest" description="Disordered" evidence="1">
    <location>
        <begin position="59"/>
        <end position="95"/>
    </location>
</feature>
<dbReference type="InterPro" id="IPR009317">
    <property type="entry name" value="ChaB"/>
</dbReference>
<dbReference type="Gene3D" id="1.10.1740.70">
    <property type="entry name" value="ChaB"/>
    <property type="match status" value="1"/>
</dbReference>
<feature type="region of interest" description="Disordered" evidence="1">
    <location>
        <begin position="1"/>
        <end position="21"/>
    </location>
</feature>
<protein>
    <submittedName>
        <fullName evidence="2">ChaB family protein</fullName>
    </submittedName>
</protein>
<evidence type="ECO:0000313" key="2">
    <source>
        <dbReference type="EMBL" id="MBM9468357.1"/>
    </source>
</evidence>
<sequence>MPANEEELPGTLERSPKKVQHAYEETLDSAHEQYDSEQQAHRVAWGSVKNIAEKVGDHWELKDETGPSDSRSKQPQHKKIKGEGETYGGIDVEGNTRDELVERAKKAGVKGYSSMNKHELGKALQRKQG</sequence>
<evidence type="ECO:0000313" key="3">
    <source>
        <dbReference type="Proteomes" id="UP000663792"/>
    </source>
</evidence>
<reference evidence="2" key="1">
    <citation type="submission" date="2021-01" db="EMBL/GenBank/DDBJ databases">
        <title>YIM 132084 draft genome.</title>
        <authorList>
            <person name="An D."/>
        </authorList>
    </citation>
    <scope>NUCLEOTIDE SEQUENCE</scope>
    <source>
        <strain evidence="2">YIM 132084</strain>
    </source>
</reference>
<dbReference type="SUPFAM" id="SSF140376">
    <property type="entry name" value="ChaB-like"/>
    <property type="match status" value="1"/>
</dbReference>
<dbReference type="Pfam" id="PF06150">
    <property type="entry name" value="ChaB"/>
    <property type="match status" value="1"/>
</dbReference>
<proteinExistence type="predicted"/>
<evidence type="ECO:0000256" key="1">
    <source>
        <dbReference type="SAM" id="MobiDB-lite"/>
    </source>
</evidence>